<dbReference type="PROSITE" id="PS50294">
    <property type="entry name" value="WD_REPEATS_REGION"/>
    <property type="match status" value="1"/>
</dbReference>
<dbReference type="InterPro" id="IPR001680">
    <property type="entry name" value="WD40_rpt"/>
</dbReference>
<evidence type="ECO:0000256" key="1">
    <source>
        <dbReference type="PROSITE-ProRule" id="PRU00221"/>
    </source>
</evidence>
<dbReference type="EMBL" id="BQMJ01000004">
    <property type="protein sequence ID" value="GJQ08763.1"/>
    <property type="molecule type" value="Genomic_DNA"/>
</dbReference>
<evidence type="ECO:0000259" key="2">
    <source>
        <dbReference type="PROSITE" id="PS50197"/>
    </source>
</evidence>
<evidence type="ECO:0000313" key="4">
    <source>
        <dbReference type="EMBL" id="GJQ08763.1"/>
    </source>
</evidence>
<dbReference type="PROSITE" id="PS50197">
    <property type="entry name" value="BEACH"/>
    <property type="match status" value="1"/>
</dbReference>
<accession>A0A9C7PQD2</accession>
<dbReference type="SUPFAM" id="SSF81837">
    <property type="entry name" value="BEACH domain"/>
    <property type="match status" value="1"/>
</dbReference>
<dbReference type="OrthoDB" id="4134at2759"/>
<dbReference type="InterPro" id="IPR050865">
    <property type="entry name" value="BEACH_Domain"/>
</dbReference>
<dbReference type="CDD" id="cd06071">
    <property type="entry name" value="Beach"/>
    <property type="match status" value="1"/>
</dbReference>
<comment type="caution">
    <text evidence="4">The sequence shown here is derived from an EMBL/GenBank/DDBJ whole genome shotgun (WGS) entry which is preliminary data.</text>
</comment>
<dbReference type="InterPro" id="IPR015943">
    <property type="entry name" value="WD40/YVTN_repeat-like_dom_sf"/>
</dbReference>
<dbReference type="Gene3D" id="2.130.10.10">
    <property type="entry name" value="YVTN repeat-like/Quinoprotein amine dehydrogenase"/>
    <property type="match status" value="1"/>
</dbReference>
<keyword evidence="5" id="KW-1185">Reference proteome</keyword>
<dbReference type="Pfam" id="PF25400">
    <property type="entry name" value="PH_FAN"/>
    <property type="match status" value="1"/>
</dbReference>
<proteinExistence type="predicted"/>
<dbReference type="InterPro" id="IPR000409">
    <property type="entry name" value="BEACH_dom"/>
</dbReference>
<dbReference type="Gene3D" id="1.10.1540.10">
    <property type="entry name" value="BEACH domain"/>
    <property type="match status" value="1"/>
</dbReference>
<evidence type="ECO:0000259" key="3">
    <source>
        <dbReference type="PROSITE" id="PS51783"/>
    </source>
</evidence>
<dbReference type="PANTHER" id="PTHR13743:SF123">
    <property type="entry name" value="PROTEIN FAN"/>
    <property type="match status" value="1"/>
</dbReference>
<organism evidence="4 5">
    <name type="scientific">Galdieria partita</name>
    <dbReference type="NCBI Taxonomy" id="83374"/>
    <lineage>
        <taxon>Eukaryota</taxon>
        <taxon>Rhodophyta</taxon>
        <taxon>Bangiophyceae</taxon>
        <taxon>Galdieriales</taxon>
        <taxon>Galdieriaceae</taxon>
        <taxon>Galdieria</taxon>
    </lineage>
</organism>
<dbReference type="SUPFAM" id="SSF50978">
    <property type="entry name" value="WD40 repeat-like"/>
    <property type="match status" value="1"/>
</dbReference>
<dbReference type="InterPro" id="IPR057496">
    <property type="entry name" value="FAN-like_PH"/>
</dbReference>
<dbReference type="PANTHER" id="PTHR13743">
    <property type="entry name" value="BEIGE/BEACH-RELATED"/>
    <property type="match status" value="1"/>
</dbReference>
<protein>
    <submittedName>
        <fullName evidence="4">Uncharacterized protein</fullName>
    </submittedName>
</protein>
<reference evidence="4" key="2">
    <citation type="submission" date="2022-01" db="EMBL/GenBank/DDBJ databases">
        <authorList>
            <person name="Hirooka S."/>
            <person name="Miyagishima S.Y."/>
        </authorList>
    </citation>
    <scope>NUCLEOTIDE SEQUENCE</scope>
    <source>
        <strain evidence="4">NBRC 102759</strain>
    </source>
</reference>
<dbReference type="Proteomes" id="UP001061958">
    <property type="component" value="Unassembled WGS sequence"/>
</dbReference>
<name>A0A9C7PQD2_9RHOD</name>
<dbReference type="AlphaFoldDB" id="A0A9C7PQD2"/>
<feature type="repeat" description="WD" evidence="1">
    <location>
        <begin position="715"/>
        <end position="746"/>
    </location>
</feature>
<dbReference type="SUPFAM" id="SSF50729">
    <property type="entry name" value="PH domain-like"/>
    <property type="match status" value="1"/>
</dbReference>
<dbReference type="InterPro" id="IPR023362">
    <property type="entry name" value="PH-BEACH_dom"/>
</dbReference>
<dbReference type="SMART" id="SM01026">
    <property type="entry name" value="Beach"/>
    <property type="match status" value="1"/>
</dbReference>
<dbReference type="PROSITE" id="PS51783">
    <property type="entry name" value="PH_BEACH"/>
    <property type="match status" value="1"/>
</dbReference>
<reference evidence="4" key="1">
    <citation type="journal article" date="2022" name="Proc. Natl. Acad. Sci. U.S.A.">
        <title>Life cycle and functional genomics of the unicellular red alga Galdieria for elucidating algal and plant evolution and industrial use.</title>
        <authorList>
            <person name="Hirooka S."/>
            <person name="Itabashi T."/>
            <person name="Ichinose T.M."/>
            <person name="Onuma R."/>
            <person name="Fujiwara T."/>
            <person name="Yamashita S."/>
            <person name="Jong L.W."/>
            <person name="Tomita R."/>
            <person name="Iwane A.H."/>
            <person name="Miyagishima S.Y."/>
        </authorList>
    </citation>
    <scope>NUCLEOTIDE SEQUENCE</scope>
    <source>
        <strain evidence="4">NBRC 102759</strain>
    </source>
</reference>
<evidence type="ECO:0000313" key="5">
    <source>
        <dbReference type="Proteomes" id="UP001061958"/>
    </source>
</evidence>
<gene>
    <name evidence="4" type="ORF">GpartN1_g554.t1</name>
</gene>
<feature type="domain" description="BEACH" evidence="2">
    <location>
        <begin position="306"/>
        <end position="611"/>
    </location>
</feature>
<dbReference type="Pfam" id="PF02138">
    <property type="entry name" value="Beach"/>
    <property type="match status" value="1"/>
</dbReference>
<dbReference type="InterPro" id="IPR036322">
    <property type="entry name" value="WD40_repeat_dom_sf"/>
</dbReference>
<dbReference type="PROSITE" id="PS50082">
    <property type="entry name" value="WD_REPEATS_2"/>
    <property type="match status" value="1"/>
</dbReference>
<keyword evidence="1" id="KW-0853">WD repeat</keyword>
<feature type="domain" description="BEACH-type PH" evidence="3">
    <location>
        <begin position="195"/>
        <end position="293"/>
    </location>
</feature>
<dbReference type="InterPro" id="IPR036372">
    <property type="entry name" value="BEACH_dom_sf"/>
</dbReference>
<sequence>MGERRFSVYTLEEGEVLLWDTVAEYQRFGSLNNEAFGALKGTGRLKVATHALYFDFDDWSLPIIKLLFKDIYFFKEGGLNPSEVSEFLDFFEASSGNSDFPLIKGCDAVSIVTLRSDTITFLKEEGYDHPHIRESVSSLHTLYSPYSTLEAVYTLCSELLIANQLDREERDLRLREIVASRRKVTPFDITWLQFGLSEPAIFDEPCFLVYPLSEDHGRIRLTNCNVYFMPIHSGGFDSSPVERHSISSIYCVRTLEYRSLPHALEIWFSECGPIWMVVFDNQEMRDKVHKQLMERTAAKEHKNSFIYLSVSLSLDSLLDLWQKRKISNYEYLLALNFQSGRTFLDISQYPVFPWILSDYKSENIDLEDPQSYRKLDTSIGALNLERLNTLMQRYKDMPSPKFLYGSHYSSPCSVVHFLVRSAPFLMLKLQNGRYDHPDRLFRDVSETWINVNNQVNNFNELVPEFFSIGENELPENSITRLSGRTWYPGNFLVNEQGVHFGTCQDGRTVDNVELPPWAKGSPSEYIKVNRKALESDYVGKHLHHWIDLVFGYKSRSLENYNLFFTDVFETQRPEIAAEFGRTPKRMFSAPHPSRNLDVSEEIVQSKSVIGEFFKLHEFTQISDESKLIVDATVTRDIVFTVWNDGAFLSHALSTEDVGKHYRRLSLSSSSVEERLRNCKFTVVRETSTDCVILGTDTGSLLFYSVSLGILSNICIDAHQGELCSILFDAQSNTVISSSKDGSIRCWACEKESGPLSTYVLSGPGRLVYDLDAEDIIHDIAMEQDPVDAQTMLAAIVDNVYVLVWKLDLSCRHSDDPVLRPLIKIASSLSNTFRNTAIKEGLCFCEPWDNTGDNTGLVWAFSDGTMEYNVVDRRNRRHVSSMEWRNQAIFWSRVDKCHIIVLDCNGQLNLVRVAFAQGKMETMATRSLGDINTGEVNKIGCYVSNAGENSFVAYIVLRTGKIYGCYLSF</sequence>